<evidence type="ECO:0000313" key="3">
    <source>
        <dbReference type="EMBL" id="GFY96637.1"/>
    </source>
</evidence>
<evidence type="ECO:0000313" key="4">
    <source>
        <dbReference type="Proteomes" id="UP000585474"/>
    </source>
</evidence>
<name>A0A7J0FFG5_9ERIC</name>
<keyword evidence="2" id="KW-0732">Signal</keyword>
<feature type="compositionally biased region" description="Polar residues" evidence="1">
    <location>
        <begin position="31"/>
        <end position="50"/>
    </location>
</feature>
<dbReference type="Proteomes" id="UP000585474">
    <property type="component" value="Unassembled WGS sequence"/>
</dbReference>
<protein>
    <submittedName>
        <fullName evidence="3">Uncharacterized protein</fullName>
    </submittedName>
</protein>
<dbReference type="EMBL" id="BJWL01000011">
    <property type="protein sequence ID" value="GFY96637.1"/>
    <property type="molecule type" value="Genomic_DNA"/>
</dbReference>
<proteinExistence type="predicted"/>
<gene>
    <name evidence="3" type="ORF">Acr_11g0009430</name>
</gene>
<organism evidence="3 4">
    <name type="scientific">Actinidia rufa</name>
    <dbReference type="NCBI Taxonomy" id="165716"/>
    <lineage>
        <taxon>Eukaryota</taxon>
        <taxon>Viridiplantae</taxon>
        <taxon>Streptophyta</taxon>
        <taxon>Embryophyta</taxon>
        <taxon>Tracheophyta</taxon>
        <taxon>Spermatophyta</taxon>
        <taxon>Magnoliopsida</taxon>
        <taxon>eudicotyledons</taxon>
        <taxon>Gunneridae</taxon>
        <taxon>Pentapetalae</taxon>
        <taxon>asterids</taxon>
        <taxon>Ericales</taxon>
        <taxon>Actinidiaceae</taxon>
        <taxon>Actinidia</taxon>
    </lineage>
</organism>
<sequence>MRLSLWLWLIEVSVPVLFFENWKCRNIECSRSASHQDSNQQSAEGSSSHSMPPPFTSMPFNANGLPAEIASMFMNMASNVGQGQHSQARPEADVNTDTFEEPEIRVRRNINLNFGDQMPEEITGL</sequence>
<reference evidence="3 4" key="1">
    <citation type="submission" date="2019-07" db="EMBL/GenBank/DDBJ databases">
        <title>De Novo Assembly of kiwifruit Actinidia rufa.</title>
        <authorList>
            <person name="Sugita-Konishi S."/>
            <person name="Sato K."/>
            <person name="Mori E."/>
            <person name="Abe Y."/>
            <person name="Kisaki G."/>
            <person name="Hamano K."/>
            <person name="Suezawa K."/>
            <person name="Otani M."/>
            <person name="Fukuda T."/>
            <person name="Manabe T."/>
            <person name="Gomi K."/>
            <person name="Tabuchi M."/>
            <person name="Akimitsu K."/>
            <person name="Kataoka I."/>
        </authorList>
    </citation>
    <scope>NUCLEOTIDE SEQUENCE [LARGE SCALE GENOMIC DNA]</scope>
    <source>
        <strain evidence="4">cv. Fuchu</strain>
    </source>
</reference>
<comment type="caution">
    <text evidence="3">The sequence shown here is derived from an EMBL/GenBank/DDBJ whole genome shotgun (WGS) entry which is preliminary data.</text>
</comment>
<feature type="region of interest" description="Disordered" evidence="1">
    <location>
        <begin position="80"/>
        <end position="101"/>
    </location>
</feature>
<feature type="chain" id="PRO_5029750902" evidence="2">
    <location>
        <begin position="19"/>
        <end position="125"/>
    </location>
</feature>
<dbReference type="AlphaFoldDB" id="A0A7J0FFG5"/>
<evidence type="ECO:0000256" key="2">
    <source>
        <dbReference type="SAM" id="SignalP"/>
    </source>
</evidence>
<accession>A0A7J0FFG5</accession>
<keyword evidence="4" id="KW-1185">Reference proteome</keyword>
<feature type="region of interest" description="Disordered" evidence="1">
    <location>
        <begin position="31"/>
        <end position="60"/>
    </location>
</feature>
<evidence type="ECO:0000256" key="1">
    <source>
        <dbReference type="SAM" id="MobiDB-lite"/>
    </source>
</evidence>
<dbReference type="OrthoDB" id="2423701at2759"/>
<feature type="signal peptide" evidence="2">
    <location>
        <begin position="1"/>
        <end position="18"/>
    </location>
</feature>